<feature type="domain" description="HTH tetR-type" evidence="5">
    <location>
        <begin position="11"/>
        <end position="71"/>
    </location>
</feature>
<dbReference type="PRINTS" id="PR00455">
    <property type="entry name" value="HTHTETR"/>
</dbReference>
<accession>A0ABW4FZS4</accession>
<keyword evidence="2 4" id="KW-0238">DNA-binding</keyword>
<reference evidence="7" key="1">
    <citation type="journal article" date="2019" name="Int. J. Syst. Evol. Microbiol.">
        <title>The Global Catalogue of Microorganisms (GCM) 10K type strain sequencing project: providing services to taxonomists for standard genome sequencing and annotation.</title>
        <authorList>
            <consortium name="The Broad Institute Genomics Platform"/>
            <consortium name="The Broad Institute Genome Sequencing Center for Infectious Disease"/>
            <person name="Wu L."/>
            <person name="Ma J."/>
        </authorList>
    </citation>
    <scope>NUCLEOTIDE SEQUENCE [LARGE SCALE GENOMIC DNA]</scope>
    <source>
        <strain evidence="7">CGMCC 1.15399</strain>
    </source>
</reference>
<protein>
    <submittedName>
        <fullName evidence="6">TetR/AcrR family transcriptional regulator</fullName>
    </submittedName>
</protein>
<evidence type="ECO:0000256" key="3">
    <source>
        <dbReference type="ARBA" id="ARBA00023163"/>
    </source>
</evidence>
<evidence type="ECO:0000259" key="5">
    <source>
        <dbReference type="PROSITE" id="PS50977"/>
    </source>
</evidence>
<comment type="caution">
    <text evidence="6">The sequence shown here is derived from an EMBL/GenBank/DDBJ whole genome shotgun (WGS) entry which is preliminary data.</text>
</comment>
<dbReference type="PROSITE" id="PS50977">
    <property type="entry name" value="HTH_TETR_2"/>
    <property type="match status" value="1"/>
</dbReference>
<keyword evidence="1" id="KW-0805">Transcription regulation</keyword>
<keyword evidence="7" id="KW-1185">Reference proteome</keyword>
<dbReference type="EMBL" id="JBHUCM010000002">
    <property type="protein sequence ID" value="MFD1535618.1"/>
    <property type="molecule type" value="Genomic_DNA"/>
</dbReference>
<dbReference type="SUPFAM" id="SSF46689">
    <property type="entry name" value="Homeodomain-like"/>
    <property type="match status" value="1"/>
</dbReference>
<dbReference type="PANTHER" id="PTHR30055">
    <property type="entry name" value="HTH-TYPE TRANSCRIPTIONAL REGULATOR RUTR"/>
    <property type="match status" value="1"/>
</dbReference>
<dbReference type="InterPro" id="IPR001647">
    <property type="entry name" value="HTH_TetR"/>
</dbReference>
<dbReference type="InterPro" id="IPR009057">
    <property type="entry name" value="Homeodomain-like_sf"/>
</dbReference>
<organism evidence="6 7">
    <name type="scientific">Nonomuraea guangzhouensis</name>
    <dbReference type="NCBI Taxonomy" id="1291555"/>
    <lineage>
        <taxon>Bacteria</taxon>
        <taxon>Bacillati</taxon>
        <taxon>Actinomycetota</taxon>
        <taxon>Actinomycetes</taxon>
        <taxon>Streptosporangiales</taxon>
        <taxon>Streptosporangiaceae</taxon>
        <taxon>Nonomuraea</taxon>
    </lineage>
</organism>
<dbReference type="Gene3D" id="1.10.357.10">
    <property type="entry name" value="Tetracycline Repressor, domain 2"/>
    <property type="match status" value="1"/>
</dbReference>
<evidence type="ECO:0000313" key="7">
    <source>
        <dbReference type="Proteomes" id="UP001597097"/>
    </source>
</evidence>
<evidence type="ECO:0000256" key="4">
    <source>
        <dbReference type="PROSITE-ProRule" id="PRU00335"/>
    </source>
</evidence>
<dbReference type="PANTHER" id="PTHR30055:SF234">
    <property type="entry name" value="HTH-TYPE TRANSCRIPTIONAL REGULATOR BETI"/>
    <property type="match status" value="1"/>
</dbReference>
<evidence type="ECO:0000256" key="2">
    <source>
        <dbReference type="ARBA" id="ARBA00023125"/>
    </source>
</evidence>
<sequence length="195" mass="20720">MGRRTQAERTRVTTGELIETALRLFGRDGYAATSIDDIARESGMTKGAVYHHFAGKADVFRAVFVRQEERLAELIAAASTGTDDPREAVRLGALAFLLACAGPEVRRIVLLDGPAVLGWDGVREIEYEHTLKLLRAGLEVAASQGGIAPGDVTVRAHLIFGALCEGGMLIARAGDPAATLTAVLAQAERLLDALI</sequence>
<dbReference type="Pfam" id="PF00440">
    <property type="entry name" value="TetR_N"/>
    <property type="match status" value="1"/>
</dbReference>
<evidence type="ECO:0000256" key="1">
    <source>
        <dbReference type="ARBA" id="ARBA00023015"/>
    </source>
</evidence>
<proteinExistence type="predicted"/>
<dbReference type="Proteomes" id="UP001597097">
    <property type="component" value="Unassembled WGS sequence"/>
</dbReference>
<gene>
    <name evidence="6" type="ORF">ACFSJ0_01150</name>
</gene>
<dbReference type="InterPro" id="IPR050109">
    <property type="entry name" value="HTH-type_TetR-like_transc_reg"/>
</dbReference>
<dbReference type="InterPro" id="IPR049484">
    <property type="entry name" value="Rv0078-like_C"/>
</dbReference>
<evidence type="ECO:0000313" key="6">
    <source>
        <dbReference type="EMBL" id="MFD1535618.1"/>
    </source>
</evidence>
<name>A0ABW4FZS4_9ACTN</name>
<keyword evidence="3" id="KW-0804">Transcription</keyword>
<dbReference type="Pfam" id="PF21351">
    <property type="entry name" value="TetR_C_41"/>
    <property type="match status" value="1"/>
</dbReference>
<feature type="DNA-binding region" description="H-T-H motif" evidence="4">
    <location>
        <begin position="34"/>
        <end position="53"/>
    </location>
</feature>